<feature type="transmembrane region" description="Helical" evidence="3">
    <location>
        <begin position="60"/>
        <end position="81"/>
    </location>
</feature>
<organism evidence="8 9">
    <name type="scientific">Latimeria chalumnae</name>
    <name type="common">Coelacanth</name>
    <dbReference type="NCBI Taxonomy" id="7897"/>
    <lineage>
        <taxon>Eukaryota</taxon>
        <taxon>Metazoa</taxon>
        <taxon>Chordata</taxon>
        <taxon>Craniata</taxon>
        <taxon>Vertebrata</taxon>
        <taxon>Euteleostomi</taxon>
        <taxon>Coelacanthiformes</taxon>
        <taxon>Coelacanthidae</taxon>
        <taxon>Latimeria</taxon>
    </lineage>
</organism>
<accession>H3B4H9</accession>
<evidence type="ECO:0000313" key="9">
    <source>
        <dbReference type="Proteomes" id="UP000008672"/>
    </source>
</evidence>
<keyword evidence="1" id="KW-0677">Repeat</keyword>
<reference evidence="8" key="3">
    <citation type="submission" date="2025-09" db="UniProtKB">
        <authorList>
            <consortium name="Ensembl"/>
        </authorList>
    </citation>
    <scope>IDENTIFICATION</scope>
</reference>
<dbReference type="EMBL" id="AFYH01076855">
    <property type="status" value="NOT_ANNOTATED_CDS"/>
    <property type="molecule type" value="Genomic_DNA"/>
</dbReference>
<dbReference type="EMBL" id="AFYH01076857">
    <property type="status" value="NOT_ANNOTATED_CDS"/>
    <property type="molecule type" value="Genomic_DNA"/>
</dbReference>
<name>H3B4H9_LATCH</name>
<feature type="domain" description="Maestro-like HEAT-repeats" evidence="4">
    <location>
        <begin position="841"/>
        <end position="1070"/>
    </location>
</feature>
<dbReference type="Pfam" id="PF23227">
    <property type="entry name" value="HEAT_MROH2B_C"/>
    <property type="match status" value="1"/>
</dbReference>
<dbReference type="EMBL" id="AFYH01076860">
    <property type="status" value="NOT_ANNOTATED_CDS"/>
    <property type="molecule type" value="Genomic_DNA"/>
</dbReference>
<keyword evidence="3" id="KW-0812">Transmembrane</keyword>
<reference evidence="8" key="2">
    <citation type="submission" date="2025-08" db="UniProtKB">
        <authorList>
            <consortium name="Ensembl"/>
        </authorList>
    </citation>
    <scope>IDENTIFICATION</scope>
</reference>
<dbReference type="EMBL" id="AFYH01076864">
    <property type="status" value="NOT_ANNOTATED_CDS"/>
    <property type="molecule type" value="Genomic_DNA"/>
</dbReference>
<dbReference type="GeneTree" id="ENSGT00940000156930"/>
<dbReference type="EMBL" id="AFYH01076859">
    <property type="status" value="NOT_ANNOTATED_CDS"/>
    <property type="molecule type" value="Genomic_DNA"/>
</dbReference>
<dbReference type="Pfam" id="PF23221">
    <property type="entry name" value="HEAT_MROH2B_1st"/>
    <property type="match status" value="1"/>
</dbReference>
<dbReference type="InParanoid" id="H3B4H9"/>
<sequence>MTRSKEVVPEWQGAASNILVAVGTRFINEVMEEILMKFQPGILPHYYSVQTLANLSCANVYGMVPFLTAILGTMLPMLGMAKQDNMKLVFSTALLCFSESILEYLANLDKAPDPTVRRDTFATEMFAAYDTLFNVWLQNREPKSVLFPKGCVSPSSQGLCPVLGGKGDLPQSVLFPKGCVSSSSQGLCPVLEAAVAMGSRSLETLLDVLLSTLHPQVCVQIDYLNQQTLRNHNEVLRCYTVLVRAFPDRLIGFLLQKLESSNERVRMGTLTALRHLINSAASQLESRKPLILSGLKPCLHENSNKVKRLIVQVISAMAHHGYLELEGGDFLLEYIVRHCGVGADTSSKRLSSDPEEITDEALRGMCENTLHLLTTTVTRMTLVLWPKLFEFVVPGRYASALAPVCKNLAVLGAKLKQDEERRYFINFNAHVNLPRPQALFTRLLVVSSFPFRGRRRGIPALHLLQVLGPNIHSSACGFWDEQIPLLVKHLEGKVGESFNQDHWHQRLLGFLSTSLETISDEQWTVHLGTEMTRHLAGYNSCPPEKGFLYKCVGVCLQRSCSKEVVKKRLQEILMGARFHEEAEREGLAMAVGFCAASHLDGTLAKLEEFGKSDVVKKSSGLFSILKDRSDVDVDKVRSALILCYGYATLYAPRELILTRIDRDIIRNVVGSFSTKVLGIKVETKDLTLKLSLIKSVALIAKGIYNSAKGQAFLFVRKHDLLGYMLDLIKNEPPDNLRTAIRQNAIGACAQLVKLDPLLSESENFDLINTCVNSVFRLPPPMPETGKEESGLDTAVKENLYNETIISLQNLVKSILLRDLTPRGLQAVFKHVEAMITSSRDYERQRAVSTASILMEFYLEQLNVANMVSFHNLGALIGRLVPRCSDPVLDVRQRTVDCLYSLFYIQLHYEGFAPDYRDEMVENLQTLRTELAVPDNAVFFRVCCDLANVISKRLPQDQLTPLLYLLFEALVDPQTHCARAACVIVNNLVKTRGGRLHEQVPGILEVISLRLQLVSDESVRSAATQTISLLATHHLDLVVSNLLTYPLPFDSHVSQMWRSLTLENTLMARLLENLLERLNKHLPFETKDSFLRGSGAKIATFMPLAVTCALQEALWNPETGSIVRGMYPKLFSTLLVRLSVSVGVQPPREQPSNSKQAKDKKTFNPTRLPKTFSVSSCAVQTLQVMLERGGNGELVKQVEEAGGWELMKSEEKHHEGVSLLSRAMVKSAAPRLPVIVEHLVPVLSNIIEKERITVTAFLAELLSNHITLELMLLDTLMNCMMGRLVDSCSIVRMLAIRGLGNLAVGCPEKVSKHVTQLLAALTAGMDDKEDPQNLITLEAMSSLSKVLRQVEEKDIHSILIHLSLRIRPFFENQNDPVRAAAFTLFGNLSRFGEGQSMPVVREQLHNTFVSLLLHLNDPSTEVVKACKFALRESAPLLGSEVVRDMFQKHLREEKGLHYGEFMNDLSKHVISDFPDKLNFFIIATLSFYNSPWTEIRANAAMFIGFLVVNLPEDFSENLDVEHLCESTIALLRDPMPAVRLKAAEALGHFGKFE</sequence>
<evidence type="ECO:0000259" key="4">
    <source>
        <dbReference type="Pfam" id="PF21047"/>
    </source>
</evidence>
<dbReference type="SUPFAM" id="SSF48371">
    <property type="entry name" value="ARM repeat"/>
    <property type="match status" value="2"/>
</dbReference>
<keyword evidence="3" id="KW-1133">Transmembrane helix</keyword>
<evidence type="ECO:0000259" key="7">
    <source>
        <dbReference type="Pfam" id="PF23227"/>
    </source>
</evidence>
<dbReference type="InterPro" id="IPR055408">
    <property type="entry name" value="HEAT_MROH2B-like"/>
</dbReference>
<dbReference type="Proteomes" id="UP000008672">
    <property type="component" value="Unassembled WGS sequence"/>
</dbReference>
<dbReference type="InterPro" id="IPR048465">
    <property type="entry name" value="Maestro-like_HEAT"/>
</dbReference>
<feature type="region of interest" description="Disordered" evidence="2">
    <location>
        <begin position="1144"/>
        <end position="1165"/>
    </location>
</feature>
<dbReference type="GO" id="GO:0005737">
    <property type="term" value="C:cytoplasm"/>
    <property type="evidence" value="ECO:0007669"/>
    <property type="project" value="TreeGrafter"/>
</dbReference>
<dbReference type="EMBL" id="AFYH01076856">
    <property type="status" value="NOT_ANNOTATED_CDS"/>
    <property type="molecule type" value="Genomic_DNA"/>
</dbReference>
<dbReference type="InterPro" id="IPR055406">
    <property type="entry name" value="HEAT_Maestro"/>
</dbReference>
<keyword evidence="3" id="KW-0472">Membrane</keyword>
<dbReference type="InterPro" id="IPR056282">
    <property type="entry name" value="MROH2B-like_N_HEAT"/>
</dbReference>
<protein>
    <submittedName>
        <fullName evidence="8">Maestro heat like repeat family member 1</fullName>
    </submittedName>
</protein>
<dbReference type="InterPro" id="IPR016024">
    <property type="entry name" value="ARM-type_fold"/>
</dbReference>
<dbReference type="Gene3D" id="1.25.10.10">
    <property type="entry name" value="Leucine-rich Repeat Variant"/>
    <property type="match status" value="3"/>
</dbReference>
<keyword evidence="9" id="KW-1185">Reference proteome</keyword>
<dbReference type="PANTHER" id="PTHR23120">
    <property type="entry name" value="MAESTRO-RELATED HEAT DOMAIN-CONTAINING"/>
    <property type="match status" value="1"/>
</dbReference>
<dbReference type="STRING" id="7897.ENSLACP00000016800"/>
<evidence type="ECO:0000256" key="1">
    <source>
        <dbReference type="ARBA" id="ARBA00022737"/>
    </source>
</evidence>
<feature type="domain" description="Maestro/Maestro-like HEAT-repeats" evidence="7">
    <location>
        <begin position="1276"/>
        <end position="1546"/>
    </location>
</feature>
<gene>
    <name evidence="8" type="primary">MROH1</name>
</gene>
<dbReference type="Pfam" id="PF23210">
    <property type="entry name" value="HEAT_Maestro_2"/>
    <property type="match status" value="1"/>
</dbReference>
<feature type="domain" description="MROH2B-like N-terminal HEAT-repeats" evidence="6">
    <location>
        <begin position="1"/>
        <end position="144"/>
    </location>
</feature>
<evidence type="ECO:0000256" key="2">
    <source>
        <dbReference type="SAM" id="MobiDB-lite"/>
    </source>
</evidence>
<dbReference type="PANTHER" id="PTHR23120:SF0">
    <property type="entry name" value="MAESTRO HEAT-LIKE REPEAT FAMILY MEMBER 1"/>
    <property type="match status" value="1"/>
</dbReference>
<evidence type="ECO:0000259" key="5">
    <source>
        <dbReference type="Pfam" id="PF23210"/>
    </source>
</evidence>
<evidence type="ECO:0000313" key="8">
    <source>
        <dbReference type="Ensembl" id="ENSLACP00000016800.1"/>
    </source>
</evidence>
<proteinExistence type="predicted"/>
<dbReference type="Ensembl" id="ENSLACT00000016918.1">
    <property type="protein sequence ID" value="ENSLACP00000016800.1"/>
    <property type="gene ID" value="ENSLACG00000014796.1"/>
</dbReference>
<dbReference type="EMBL" id="AFYH01076861">
    <property type="status" value="NOT_ANNOTATED_CDS"/>
    <property type="molecule type" value="Genomic_DNA"/>
</dbReference>
<feature type="domain" description="MROH2B-like HEAT-repeats" evidence="5">
    <location>
        <begin position="184"/>
        <end position="817"/>
    </location>
</feature>
<dbReference type="FunCoup" id="H3B4H9">
    <property type="interactions" value="1221"/>
</dbReference>
<dbReference type="eggNOG" id="KOG2032">
    <property type="taxonomic scope" value="Eukaryota"/>
</dbReference>
<evidence type="ECO:0000259" key="6">
    <source>
        <dbReference type="Pfam" id="PF23221"/>
    </source>
</evidence>
<reference evidence="9" key="1">
    <citation type="submission" date="2011-08" db="EMBL/GenBank/DDBJ databases">
        <title>The draft genome of Latimeria chalumnae.</title>
        <authorList>
            <person name="Di Palma F."/>
            <person name="Alfoldi J."/>
            <person name="Johnson J."/>
            <person name="Berlin A."/>
            <person name="Gnerre S."/>
            <person name="Jaffe D."/>
            <person name="MacCallum I."/>
            <person name="Young S."/>
            <person name="Walker B.J."/>
            <person name="Lander E."/>
            <person name="Lindblad-Toh K."/>
        </authorList>
    </citation>
    <scope>NUCLEOTIDE SEQUENCE [LARGE SCALE GENOMIC DNA]</scope>
    <source>
        <strain evidence="9">Wild caught</strain>
    </source>
</reference>
<dbReference type="EMBL" id="AFYH01076863">
    <property type="status" value="NOT_ANNOTATED_CDS"/>
    <property type="molecule type" value="Genomic_DNA"/>
</dbReference>
<dbReference type="Pfam" id="PF21047">
    <property type="entry name" value="HEAT_Maestro"/>
    <property type="match status" value="1"/>
</dbReference>
<dbReference type="EMBL" id="AFYH01076862">
    <property type="status" value="NOT_ANNOTATED_CDS"/>
    <property type="molecule type" value="Genomic_DNA"/>
</dbReference>
<dbReference type="OMA" id="EVYIKAM"/>
<dbReference type="InterPro" id="IPR045206">
    <property type="entry name" value="Maestro_heat-like_prot"/>
</dbReference>
<evidence type="ECO:0000256" key="3">
    <source>
        <dbReference type="SAM" id="Phobius"/>
    </source>
</evidence>
<dbReference type="InterPro" id="IPR011989">
    <property type="entry name" value="ARM-like"/>
</dbReference>
<dbReference type="EMBL" id="AFYH01076858">
    <property type="status" value="NOT_ANNOTATED_CDS"/>
    <property type="molecule type" value="Genomic_DNA"/>
</dbReference>
<dbReference type="Bgee" id="ENSLACG00000014796">
    <property type="expression patterns" value="Expressed in muscle tissue and 4 other cell types or tissues"/>
</dbReference>
<dbReference type="HOGENOM" id="CLU_003168_0_1_1"/>